<gene>
    <name evidence="2" type="ORF">PVAP13_5NG010164</name>
</gene>
<feature type="compositionally biased region" description="Low complexity" evidence="1">
    <location>
        <begin position="39"/>
        <end position="50"/>
    </location>
</feature>
<sequence>MGGGSGPAASRWIAGGGVEAVQQPADPGGGMERAADPNAGVEEAASAVAVLSRRQQDGRRRHPGRGAGGGNAGDVHRPSEKTATTLLQVRSPRFSFSFLTRGSCGGVGEKPRRRWRGVRPTGSTGRGRGRRPPAQGGVGAAPMPRRSRDFPAAMADLQPHALFFSAPACPAGHLASFVVELLVLRQPINNLLSDSYSLPHLGILQFNNYASGGFVQIASCIFGGIVCKIPLAAWLVTPISSPLCWHN</sequence>
<dbReference type="EMBL" id="CM029046">
    <property type="protein sequence ID" value="KAG2594494.1"/>
    <property type="molecule type" value="Genomic_DNA"/>
</dbReference>
<dbReference type="Proteomes" id="UP000823388">
    <property type="component" value="Chromosome 5N"/>
</dbReference>
<feature type="region of interest" description="Disordered" evidence="1">
    <location>
        <begin position="107"/>
        <end position="143"/>
    </location>
</feature>
<protein>
    <submittedName>
        <fullName evidence="2">Uncharacterized protein</fullName>
    </submittedName>
</protein>
<accession>A0A8T0SAF9</accession>
<organism evidence="2 3">
    <name type="scientific">Panicum virgatum</name>
    <name type="common">Blackwell switchgrass</name>
    <dbReference type="NCBI Taxonomy" id="38727"/>
    <lineage>
        <taxon>Eukaryota</taxon>
        <taxon>Viridiplantae</taxon>
        <taxon>Streptophyta</taxon>
        <taxon>Embryophyta</taxon>
        <taxon>Tracheophyta</taxon>
        <taxon>Spermatophyta</taxon>
        <taxon>Magnoliopsida</taxon>
        <taxon>Liliopsida</taxon>
        <taxon>Poales</taxon>
        <taxon>Poaceae</taxon>
        <taxon>PACMAD clade</taxon>
        <taxon>Panicoideae</taxon>
        <taxon>Panicodae</taxon>
        <taxon>Paniceae</taxon>
        <taxon>Panicinae</taxon>
        <taxon>Panicum</taxon>
        <taxon>Panicum sect. Hiantes</taxon>
    </lineage>
</organism>
<evidence type="ECO:0000313" key="3">
    <source>
        <dbReference type="Proteomes" id="UP000823388"/>
    </source>
</evidence>
<keyword evidence="3" id="KW-1185">Reference proteome</keyword>
<name>A0A8T0SAF9_PANVG</name>
<evidence type="ECO:0000256" key="1">
    <source>
        <dbReference type="SAM" id="MobiDB-lite"/>
    </source>
</evidence>
<proteinExistence type="predicted"/>
<evidence type="ECO:0000313" key="2">
    <source>
        <dbReference type="EMBL" id="KAG2594494.1"/>
    </source>
</evidence>
<dbReference type="AlphaFoldDB" id="A0A8T0SAF9"/>
<feature type="region of interest" description="Disordered" evidence="1">
    <location>
        <begin position="1"/>
        <end position="80"/>
    </location>
</feature>
<reference evidence="2" key="1">
    <citation type="submission" date="2020-05" db="EMBL/GenBank/DDBJ databases">
        <title>WGS assembly of Panicum virgatum.</title>
        <authorList>
            <person name="Lovell J.T."/>
            <person name="Jenkins J."/>
            <person name="Shu S."/>
            <person name="Juenger T.E."/>
            <person name="Schmutz J."/>
        </authorList>
    </citation>
    <scope>NUCLEOTIDE SEQUENCE</scope>
    <source>
        <strain evidence="2">AP13</strain>
    </source>
</reference>
<comment type="caution">
    <text evidence="2">The sequence shown here is derived from an EMBL/GenBank/DDBJ whole genome shotgun (WGS) entry which is preliminary data.</text>
</comment>